<reference evidence="1" key="1">
    <citation type="submission" date="2014-11" db="EMBL/GenBank/DDBJ databases">
        <authorList>
            <person name="Amaro Gonzalez C."/>
        </authorList>
    </citation>
    <scope>NUCLEOTIDE SEQUENCE</scope>
</reference>
<reference evidence="1" key="2">
    <citation type="journal article" date="2015" name="Fish Shellfish Immunol.">
        <title>Early steps in the European eel (Anguilla anguilla)-Vibrio vulnificus interaction in the gills: Role of the RtxA13 toxin.</title>
        <authorList>
            <person name="Callol A."/>
            <person name="Pajuelo D."/>
            <person name="Ebbesson L."/>
            <person name="Teles M."/>
            <person name="MacKenzie S."/>
            <person name="Amaro C."/>
        </authorList>
    </citation>
    <scope>NUCLEOTIDE SEQUENCE</scope>
</reference>
<protein>
    <submittedName>
        <fullName evidence="1">Uncharacterized protein</fullName>
    </submittedName>
</protein>
<name>A0A0E9R5M7_ANGAN</name>
<accession>A0A0E9R5M7</accession>
<evidence type="ECO:0000313" key="1">
    <source>
        <dbReference type="EMBL" id="JAH23750.1"/>
    </source>
</evidence>
<sequence length="38" mass="4247">MLLCLCCFCGEANSLQGNKGFFHSIFHSFNQQPLQSVP</sequence>
<dbReference type="AlphaFoldDB" id="A0A0E9R5M7"/>
<proteinExistence type="predicted"/>
<organism evidence="1">
    <name type="scientific">Anguilla anguilla</name>
    <name type="common">European freshwater eel</name>
    <name type="synonym">Muraena anguilla</name>
    <dbReference type="NCBI Taxonomy" id="7936"/>
    <lineage>
        <taxon>Eukaryota</taxon>
        <taxon>Metazoa</taxon>
        <taxon>Chordata</taxon>
        <taxon>Craniata</taxon>
        <taxon>Vertebrata</taxon>
        <taxon>Euteleostomi</taxon>
        <taxon>Actinopterygii</taxon>
        <taxon>Neopterygii</taxon>
        <taxon>Teleostei</taxon>
        <taxon>Anguilliformes</taxon>
        <taxon>Anguillidae</taxon>
        <taxon>Anguilla</taxon>
    </lineage>
</organism>
<dbReference type="EMBL" id="GBXM01084827">
    <property type="protein sequence ID" value="JAH23750.1"/>
    <property type="molecule type" value="Transcribed_RNA"/>
</dbReference>